<dbReference type="PROSITE" id="PS01327">
    <property type="entry name" value="MSCL"/>
    <property type="match status" value="1"/>
</dbReference>
<evidence type="ECO:0000313" key="12">
    <source>
        <dbReference type="Proteomes" id="UP000295367"/>
    </source>
</evidence>
<comment type="caution">
    <text evidence="11">The sequence shown here is derived from an EMBL/GenBank/DDBJ whole genome shotgun (WGS) entry which is preliminary data.</text>
</comment>
<dbReference type="NCBIfam" id="NF001843">
    <property type="entry name" value="PRK00567.1-4"/>
    <property type="match status" value="1"/>
</dbReference>
<keyword evidence="9 10" id="KW-0407">Ion channel</keyword>
<comment type="subunit">
    <text evidence="10">Homopentamer.</text>
</comment>
<evidence type="ECO:0000256" key="4">
    <source>
        <dbReference type="ARBA" id="ARBA00022475"/>
    </source>
</evidence>
<dbReference type="GO" id="GO:0005886">
    <property type="term" value="C:plasma membrane"/>
    <property type="evidence" value="ECO:0007669"/>
    <property type="project" value="UniProtKB-SubCell"/>
</dbReference>
<sequence>MSFISDFKAFAIKGNMIDLAVGVIIGGAFGKIVSSLVQDVIMPPIGLLLGGVNFNQLFINLGSQSFATLEAAEKAGVPLIKYGVFINSVVDFTIVALVIFIVISQIDKLKKQPLPADPTTKECPHCLSTIPLKATRCGHCTSELK</sequence>
<feature type="transmembrane region" description="Helical" evidence="10">
    <location>
        <begin position="12"/>
        <end position="33"/>
    </location>
</feature>
<keyword evidence="10" id="KW-0997">Cell inner membrane</keyword>
<comment type="function">
    <text evidence="10">Channel that opens in response to stretch forces in the membrane lipid bilayer. May participate in the regulation of osmotic pressure changes within the cell.</text>
</comment>
<evidence type="ECO:0000256" key="9">
    <source>
        <dbReference type="ARBA" id="ARBA00023303"/>
    </source>
</evidence>
<evidence type="ECO:0000256" key="2">
    <source>
        <dbReference type="ARBA" id="ARBA00007254"/>
    </source>
</evidence>
<dbReference type="EMBL" id="SMCO01000014">
    <property type="protein sequence ID" value="TCV83727.1"/>
    <property type="molecule type" value="Genomic_DNA"/>
</dbReference>
<dbReference type="OrthoDB" id="9810350at2"/>
<proteinExistence type="inferred from homology"/>
<keyword evidence="4 10" id="KW-1003">Cell membrane</keyword>
<evidence type="ECO:0000256" key="5">
    <source>
        <dbReference type="ARBA" id="ARBA00022692"/>
    </source>
</evidence>
<gene>
    <name evidence="10" type="primary">mscL</name>
    <name evidence="11" type="ORF">EDC63_11431</name>
</gene>
<dbReference type="Gene3D" id="1.10.1200.120">
    <property type="entry name" value="Large-conductance mechanosensitive channel, MscL, domain 1"/>
    <property type="match status" value="1"/>
</dbReference>
<dbReference type="RefSeq" id="WP_124946303.1">
    <property type="nucleotide sequence ID" value="NZ_BHVT01000033.1"/>
</dbReference>
<dbReference type="NCBIfam" id="TIGR00220">
    <property type="entry name" value="mscL"/>
    <property type="match status" value="1"/>
</dbReference>
<evidence type="ECO:0000256" key="6">
    <source>
        <dbReference type="ARBA" id="ARBA00022989"/>
    </source>
</evidence>
<evidence type="ECO:0000313" key="11">
    <source>
        <dbReference type="EMBL" id="TCV83727.1"/>
    </source>
</evidence>
<dbReference type="Proteomes" id="UP000295367">
    <property type="component" value="Unassembled WGS sequence"/>
</dbReference>
<keyword evidence="12" id="KW-1185">Reference proteome</keyword>
<feature type="transmembrane region" description="Helical" evidence="10">
    <location>
        <begin position="79"/>
        <end position="103"/>
    </location>
</feature>
<dbReference type="PANTHER" id="PTHR30266">
    <property type="entry name" value="MECHANOSENSITIVE CHANNEL MSCL"/>
    <property type="match status" value="1"/>
</dbReference>
<accession>A0A4R3XXH3</accession>
<dbReference type="AlphaFoldDB" id="A0A4R3XXH3"/>
<keyword evidence="5 10" id="KW-0812">Transmembrane</keyword>
<comment type="similarity">
    <text evidence="2 10">Belongs to the MscL family.</text>
</comment>
<keyword evidence="3 10" id="KW-0813">Transport</keyword>
<keyword evidence="8 10" id="KW-0472">Membrane</keyword>
<evidence type="ECO:0000256" key="8">
    <source>
        <dbReference type="ARBA" id="ARBA00023136"/>
    </source>
</evidence>
<evidence type="ECO:0000256" key="1">
    <source>
        <dbReference type="ARBA" id="ARBA00004651"/>
    </source>
</evidence>
<evidence type="ECO:0000256" key="3">
    <source>
        <dbReference type="ARBA" id="ARBA00022448"/>
    </source>
</evidence>
<name>A0A4R3XXH3_9PROT</name>
<dbReference type="PRINTS" id="PR01264">
    <property type="entry name" value="MECHCHANNEL"/>
</dbReference>
<evidence type="ECO:0000256" key="7">
    <source>
        <dbReference type="ARBA" id="ARBA00023065"/>
    </source>
</evidence>
<organism evidence="11 12">
    <name type="scientific">Sulfurirhabdus autotrophica</name>
    <dbReference type="NCBI Taxonomy" id="1706046"/>
    <lineage>
        <taxon>Bacteria</taxon>
        <taxon>Pseudomonadati</taxon>
        <taxon>Pseudomonadota</taxon>
        <taxon>Betaproteobacteria</taxon>
        <taxon>Nitrosomonadales</taxon>
        <taxon>Sulfuricellaceae</taxon>
        <taxon>Sulfurirhabdus</taxon>
    </lineage>
</organism>
<dbReference type="Pfam" id="PF01741">
    <property type="entry name" value="MscL"/>
    <property type="match status" value="1"/>
</dbReference>
<evidence type="ECO:0000256" key="10">
    <source>
        <dbReference type="HAMAP-Rule" id="MF_00115"/>
    </source>
</evidence>
<dbReference type="InterPro" id="IPR036019">
    <property type="entry name" value="MscL_channel"/>
</dbReference>
<dbReference type="InterPro" id="IPR019823">
    <property type="entry name" value="Mechanosensitive_channel_CS"/>
</dbReference>
<dbReference type="InterPro" id="IPR001185">
    <property type="entry name" value="MS_channel"/>
</dbReference>
<comment type="subcellular location">
    <subcellularLocation>
        <location evidence="10">Cell inner membrane</location>
        <topology evidence="10">Multi-pass membrane protein</topology>
    </subcellularLocation>
    <subcellularLocation>
        <location evidence="1">Cell membrane</location>
        <topology evidence="1">Multi-pass membrane protein</topology>
    </subcellularLocation>
</comment>
<dbReference type="HAMAP" id="MF_00115">
    <property type="entry name" value="MscL"/>
    <property type="match status" value="1"/>
</dbReference>
<dbReference type="PANTHER" id="PTHR30266:SF2">
    <property type="entry name" value="LARGE-CONDUCTANCE MECHANOSENSITIVE CHANNEL"/>
    <property type="match status" value="1"/>
</dbReference>
<dbReference type="SUPFAM" id="SSF81330">
    <property type="entry name" value="Gated mechanosensitive channel"/>
    <property type="match status" value="1"/>
</dbReference>
<dbReference type="GO" id="GO:0008381">
    <property type="term" value="F:mechanosensitive monoatomic ion channel activity"/>
    <property type="evidence" value="ECO:0007669"/>
    <property type="project" value="UniProtKB-UniRule"/>
</dbReference>
<dbReference type="InterPro" id="IPR037673">
    <property type="entry name" value="MSC/AndL"/>
</dbReference>
<keyword evidence="7 10" id="KW-0406">Ion transport</keyword>
<protein>
    <recommendedName>
        <fullName evidence="10">Large-conductance mechanosensitive channel</fullName>
    </recommendedName>
</protein>
<reference evidence="11 12" key="1">
    <citation type="submission" date="2019-03" db="EMBL/GenBank/DDBJ databases">
        <title>Genomic Encyclopedia of Type Strains, Phase IV (KMG-IV): sequencing the most valuable type-strain genomes for metagenomic binning, comparative biology and taxonomic classification.</title>
        <authorList>
            <person name="Goeker M."/>
        </authorList>
    </citation>
    <scope>NUCLEOTIDE SEQUENCE [LARGE SCALE GENOMIC DNA]</scope>
    <source>
        <strain evidence="11 12">DSM 100309</strain>
    </source>
</reference>
<keyword evidence="6 10" id="KW-1133">Transmembrane helix</keyword>